<name>A0A645DR97_9ZZZZ</name>
<reference evidence="1" key="1">
    <citation type="submission" date="2019-08" db="EMBL/GenBank/DDBJ databases">
        <authorList>
            <person name="Kucharzyk K."/>
            <person name="Murdoch R.W."/>
            <person name="Higgins S."/>
            <person name="Loffler F."/>
        </authorList>
    </citation>
    <scope>NUCLEOTIDE SEQUENCE</scope>
</reference>
<evidence type="ECO:0000313" key="1">
    <source>
        <dbReference type="EMBL" id="MPM91779.1"/>
    </source>
</evidence>
<comment type="caution">
    <text evidence="1">The sequence shown here is derived from an EMBL/GenBank/DDBJ whole genome shotgun (WGS) entry which is preliminary data.</text>
</comment>
<dbReference type="AlphaFoldDB" id="A0A645DR97"/>
<protein>
    <submittedName>
        <fullName evidence="1">Uncharacterized protein</fullName>
    </submittedName>
</protein>
<gene>
    <name evidence="1" type="ORF">SDC9_138913</name>
</gene>
<accession>A0A645DR97</accession>
<sequence>MPIISITFVGLIVNINVKPKNKTEKITELIEEVSGSILISKVVAAVLGITSIGPRQSIIMTSKVTPNFLPAFPTTSWKEPALATAFIDNKIIPTSANTNPKKLIIQLLPDVIPIKGGKIKFPAPKNIEKRAKPIIIISLFLFIFNTSNLNFYI</sequence>
<proteinExistence type="predicted"/>
<dbReference type="EMBL" id="VSSQ01038794">
    <property type="protein sequence ID" value="MPM91779.1"/>
    <property type="molecule type" value="Genomic_DNA"/>
</dbReference>
<organism evidence="1">
    <name type="scientific">bioreactor metagenome</name>
    <dbReference type="NCBI Taxonomy" id="1076179"/>
    <lineage>
        <taxon>unclassified sequences</taxon>
        <taxon>metagenomes</taxon>
        <taxon>ecological metagenomes</taxon>
    </lineage>
</organism>